<dbReference type="AlphaFoldDB" id="A0A5P9XQE7"/>
<evidence type="ECO:0000313" key="1">
    <source>
        <dbReference type="EMBL" id="QFX96297.1"/>
    </source>
</evidence>
<protein>
    <submittedName>
        <fullName evidence="1">Uncharacterized protein</fullName>
    </submittedName>
</protein>
<name>A0A5P9XQE7_ACITH</name>
<proteinExistence type="predicted"/>
<dbReference type="Proteomes" id="UP000363590">
    <property type="component" value="Chromosome"/>
</dbReference>
<dbReference type="KEGG" id="atx:GCD22_02049"/>
<gene>
    <name evidence="1" type="ORF">GCD22_02049</name>
</gene>
<evidence type="ECO:0000313" key="2">
    <source>
        <dbReference type="Proteomes" id="UP000363590"/>
    </source>
</evidence>
<accession>A0A5P9XQE7</accession>
<reference evidence="1 2" key="1">
    <citation type="submission" date="2019-10" db="EMBL/GenBank/DDBJ databases">
        <authorList>
            <person name="Wang R."/>
        </authorList>
    </citation>
    <scope>NUCLEOTIDE SEQUENCE [LARGE SCALE GENOMIC DNA]</scope>
    <source>
        <strain evidence="1 2">ATCC 19377</strain>
    </source>
</reference>
<sequence>MVQQETPGGAGLSDILSSEAPRVLQKQDELPVVVWRRFESETAIECISIGVKGVRQQSPDARMLGNCKRPMDSILQKTKADTLFLIIEIHGKACKNN</sequence>
<dbReference type="EMBL" id="CP045571">
    <property type="protein sequence ID" value="QFX96297.1"/>
    <property type="molecule type" value="Genomic_DNA"/>
</dbReference>
<organism evidence="1 2">
    <name type="scientific">Acidithiobacillus thiooxidans ATCC 19377</name>
    <dbReference type="NCBI Taxonomy" id="637390"/>
    <lineage>
        <taxon>Bacteria</taxon>
        <taxon>Pseudomonadati</taxon>
        <taxon>Pseudomonadota</taxon>
        <taxon>Acidithiobacillia</taxon>
        <taxon>Acidithiobacillales</taxon>
        <taxon>Acidithiobacillaceae</taxon>
        <taxon>Acidithiobacillus</taxon>
    </lineage>
</organism>